<keyword evidence="7" id="KW-1185">Reference proteome</keyword>
<sequence length="391" mass="41174">MHDKHILRRPAAALAATALALALPWAAQAQVKVGVTLSSTGPAASLGIPERNTVALLPKEVAGQKIEWIVLDDATDTTQAVKNMRKFVSEDKVDVVVGTSVTPASLAMVDVAGETRTPMISVAASVKIVDPVDGPRKWAFKTPQNDALMAGALADAMAKGKVKTLGFIGFADAYGDSWLQEIKSATEKKGIKIVAVEKYSRTDTSVTGQVLKLVSARPDAVLIAGSGTPAALPQKELRARNYGGVIYQTHGVANGDFLRVCGKDCEGMLLPAGPLLVAEQLPDSNPVKKSALTYVAAYEKAHGAGSVSTFGGHMWDAGQLVLAAVPVALKTAQPGTPEFRAAMRDALENVKNLAASQGVFNMSPTDHAGFDERARVMVKVQNGKWVYQPGL</sequence>
<dbReference type="Gene3D" id="3.40.50.2300">
    <property type="match status" value="2"/>
</dbReference>
<proteinExistence type="inferred from homology"/>
<dbReference type="AlphaFoldDB" id="A0A193FLB7"/>
<evidence type="ECO:0000259" key="4">
    <source>
        <dbReference type="Pfam" id="PF13458"/>
    </source>
</evidence>
<dbReference type="PANTHER" id="PTHR30483:SF38">
    <property type="entry name" value="BLR7848 PROTEIN"/>
    <property type="match status" value="1"/>
</dbReference>
<accession>A0A193FLB7</accession>
<dbReference type="SUPFAM" id="SSF53822">
    <property type="entry name" value="Periplasmic binding protein-like I"/>
    <property type="match status" value="1"/>
</dbReference>
<dbReference type="InterPro" id="IPR028081">
    <property type="entry name" value="Leu-bd"/>
</dbReference>
<dbReference type="CDD" id="cd06333">
    <property type="entry name" value="PBP1_ABC_RPA1789-like"/>
    <property type="match status" value="1"/>
</dbReference>
<evidence type="ECO:0000313" key="5">
    <source>
        <dbReference type="EMBL" id="ANN68033.1"/>
    </source>
</evidence>
<dbReference type="RefSeq" id="WP_066353390.1">
    <property type="nucleotide sequence ID" value="NZ_CBCSFJ010000016.1"/>
</dbReference>
<gene>
    <name evidence="5" type="ORF">BAU06_18595</name>
    <name evidence="6" type="ORF">BAU08_18835</name>
</gene>
<comment type="similarity">
    <text evidence="1">Belongs to the leucine-binding protein family.</text>
</comment>
<dbReference type="OrthoDB" id="5290698at2"/>
<dbReference type="PANTHER" id="PTHR30483">
    <property type="entry name" value="LEUCINE-SPECIFIC-BINDING PROTEIN"/>
    <property type="match status" value="1"/>
</dbReference>
<evidence type="ECO:0000313" key="6">
    <source>
        <dbReference type="EMBL" id="ANN73125.1"/>
    </source>
</evidence>
<dbReference type="KEGG" id="bbro:BAU06_18595"/>
<keyword evidence="2 3" id="KW-0732">Signal</keyword>
<reference evidence="7 8" key="1">
    <citation type="submission" date="2016-06" db="EMBL/GenBank/DDBJ databases">
        <title>Complete genome sequences of Bordetella bronchialis and Bordetella flabilis.</title>
        <authorList>
            <person name="LiPuma J.J."/>
            <person name="Spilker T."/>
        </authorList>
    </citation>
    <scope>NUCLEOTIDE SEQUENCE [LARGE SCALE GENOMIC DNA]</scope>
    <source>
        <strain evidence="6 8">AU17976</strain>
        <strain evidence="5 7">AU3182</strain>
    </source>
</reference>
<dbReference type="InterPro" id="IPR051010">
    <property type="entry name" value="BCAA_transport"/>
</dbReference>
<protein>
    <submittedName>
        <fullName evidence="6">Branched-chain amino acid ABC transporter substrate-binding protein</fullName>
    </submittedName>
</protein>
<name>A0A193FLB7_9BORD</name>
<feature type="signal peptide" evidence="3">
    <location>
        <begin position="1"/>
        <end position="29"/>
    </location>
</feature>
<dbReference type="InterPro" id="IPR028082">
    <property type="entry name" value="Peripla_BP_I"/>
</dbReference>
<dbReference type="Proteomes" id="UP000092213">
    <property type="component" value="Chromosome"/>
</dbReference>
<feature type="chain" id="PRO_5008258197" evidence="3">
    <location>
        <begin position="30"/>
        <end position="391"/>
    </location>
</feature>
<dbReference type="STRING" id="463025.BAU08_18835"/>
<dbReference type="EMBL" id="CP016171">
    <property type="protein sequence ID" value="ANN73125.1"/>
    <property type="molecule type" value="Genomic_DNA"/>
</dbReference>
<dbReference type="EMBL" id="CP016170">
    <property type="protein sequence ID" value="ANN68033.1"/>
    <property type="molecule type" value="Genomic_DNA"/>
</dbReference>
<evidence type="ECO:0000256" key="1">
    <source>
        <dbReference type="ARBA" id="ARBA00010062"/>
    </source>
</evidence>
<evidence type="ECO:0000256" key="2">
    <source>
        <dbReference type="ARBA" id="ARBA00022729"/>
    </source>
</evidence>
<dbReference type="Pfam" id="PF13458">
    <property type="entry name" value="Peripla_BP_6"/>
    <property type="match status" value="1"/>
</dbReference>
<organism evidence="6 8">
    <name type="scientific">Bordetella bronchialis</name>
    <dbReference type="NCBI Taxonomy" id="463025"/>
    <lineage>
        <taxon>Bacteria</taxon>
        <taxon>Pseudomonadati</taxon>
        <taxon>Pseudomonadota</taxon>
        <taxon>Betaproteobacteria</taxon>
        <taxon>Burkholderiales</taxon>
        <taxon>Alcaligenaceae</taxon>
        <taxon>Bordetella</taxon>
    </lineage>
</organism>
<evidence type="ECO:0000313" key="8">
    <source>
        <dbReference type="Proteomes" id="UP000092213"/>
    </source>
</evidence>
<evidence type="ECO:0000256" key="3">
    <source>
        <dbReference type="SAM" id="SignalP"/>
    </source>
</evidence>
<evidence type="ECO:0000313" key="7">
    <source>
        <dbReference type="Proteomes" id="UP000091897"/>
    </source>
</evidence>
<dbReference type="Proteomes" id="UP000091897">
    <property type="component" value="Chromosome"/>
</dbReference>
<feature type="domain" description="Leucine-binding protein" evidence="4">
    <location>
        <begin position="30"/>
        <end position="372"/>
    </location>
</feature>